<dbReference type="OrthoDB" id="361945at2"/>
<organism evidence="1 2">
    <name type="scientific">Ruminococcus albus</name>
    <dbReference type="NCBI Taxonomy" id="1264"/>
    <lineage>
        <taxon>Bacteria</taxon>
        <taxon>Bacillati</taxon>
        <taxon>Bacillota</taxon>
        <taxon>Clostridia</taxon>
        <taxon>Eubacteriales</taxon>
        <taxon>Oscillospiraceae</taxon>
        <taxon>Ruminococcus</taxon>
    </lineage>
</organism>
<dbReference type="RefSeq" id="WP_074962125.1">
    <property type="nucleotide sequence ID" value="NZ_FOKQ01000022.1"/>
</dbReference>
<sequence>MEYINSEQLELRLRALTVLDMAMTNDDWLRLMSAGREGDLIWHILDNGGGDRMWVYIKGQNIVIKGFDHESNLNQLAADIPNFGFFERVFRGMPSVLIRLFEQDELDETTFCLWTADGGITWNENPEDGNDGGKGWLLGYLTDDAKEFHQWAEDYYGKELPFEITEKLVLEGKLSADELKILGASDDALQEIQGYEEIWAR</sequence>
<evidence type="ECO:0000313" key="2">
    <source>
        <dbReference type="Proteomes" id="UP000182192"/>
    </source>
</evidence>
<dbReference type="AlphaFoldDB" id="A0A1I1MDU7"/>
<name>A0A1I1MDU7_RUMAL</name>
<dbReference type="Proteomes" id="UP000182192">
    <property type="component" value="Unassembled WGS sequence"/>
</dbReference>
<gene>
    <name evidence="1" type="ORF">SAMN02910406_02475</name>
</gene>
<accession>A0A1I1MDU7</accession>
<protein>
    <submittedName>
        <fullName evidence="1">Uncharacterized protein</fullName>
    </submittedName>
</protein>
<dbReference type="EMBL" id="FOKQ01000022">
    <property type="protein sequence ID" value="SFC83574.1"/>
    <property type="molecule type" value="Genomic_DNA"/>
</dbReference>
<evidence type="ECO:0000313" key="1">
    <source>
        <dbReference type="EMBL" id="SFC83574.1"/>
    </source>
</evidence>
<reference evidence="1 2" key="1">
    <citation type="submission" date="2016-10" db="EMBL/GenBank/DDBJ databases">
        <authorList>
            <person name="de Groot N.N."/>
        </authorList>
    </citation>
    <scope>NUCLEOTIDE SEQUENCE [LARGE SCALE GENOMIC DNA]</scope>
    <source>
        <strain evidence="1 2">AR67</strain>
    </source>
</reference>
<proteinExistence type="predicted"/>